<dbReference type="Pfam" id="PF00254">
    <property type="entry name" value="FKBP_C"/>
    <property type="match status" value="1"/>
</dbReference>
<organism evidence="9 10">
    <name type="scientific">Candidatus Lambdaproteobacteria bacterium RIFOXYD2_FULL_50_16</name>
    <dbReference type="NCBI Taxonomy" id="1817772"/>
    <lineage>
        <taxon>Bacteria</taxon>
        <taxon>Pseudomonadati</taxon>
        <taxon>Pseudomonadota</taxon>
        <taxon>Candidatus Lambdaproteobacteria</taxon>
    </lineage>
</organism>
<dbReference type="Proteomes" id="UP000178449">
    <property type="component" value="Unassembled WGS sequence"/>
</dbReference>
<dbReference type="PROSITE" id="PS50059">
    <property type="entry name" value="FKBP_PPIASE"/>
    <property type="match status" value="1"/>
</dbReference>
<dbReference type="GO" id="GO:0006457">
    <property type="term" value="P:protein folding"/>
    <property type="evidence" value="ECO:0007669"/>
    <property type="project" value="InterPro"/>
</dbReference>
<dbReference type="EMBL" id="MFNE01000024">
    <property type="protein sequence ID" value="OGG95341.1"/>
    <property type="molecule type" value="Genomic_DNA"/>
</dbReference>
<dbReference type="Gene3D" id="3.10.50.40">
    <property type="match status" value="1"/>
</dbReference>
<dbReference type="STRING" id="1817772.A2527_07415"/>
<dbReference type="Pfam" id="PF01346">
    <property type="entry name" value="FKBP_N"/>
    <property type="match status" value="1"/>
</dbReference>
<evidence type="ECO:0000256" key="1">
    <source>
        <dbReference type="ARBA" id="ARBA00000971"/>
    </source>
</evidence>
<evidence type="ECO:0000256" key="4">
    <source>
        <dbReference type="ARBA" id="ARBA00023235"/>
    </source>
</evidence>
<evidence type="ECO:0000256" key="5">
    <source>
        <dbReference type="PROSITE-ProRule" id="PRU00277"/>
    </source>
</evidence>
<name>A0A1F6GB48_9PROT</name>
<dbReference type="InterPro" id="IPR001179">
    <property type="entry name" value="PPIase_FKBP_dom"/>
</dbReference>
<comment type="caution">
    <text evidence="9">The sequence shown here is derived from an EMBL/GenBank/DDBJ whole genome shotgun (WGS) entry which is preliminary data.</text>
</comment>
<protein>
    <recommendedName>
        <fullName evidence="6">Peptidyl-prolyl cis-trans isomerase</fullName>
        <ecNumber evidence="6">5.2.1.8</ecNumber>
    </recommendedName>
</protein>
<keyword evidence="4 5" id="KW-0413">Isomerase</keyword>
<feature type="chain" id="PRO_5009524592" description="Peptidyl-prolyl cis-trans isomerase" evidence="7">
    <location>
        <begin position="21"/>
        <end position="227"/>
    </location>
</feature>
<dbReference type="PANTHER" id="PTHR43811:SF19">
    <property type="entry name" value="39 KDA FK506-BINDING NUCLEAR PROTEIN"/>
    <property type="match status" value="1"/>
</dbReference>
<dbReference type="GO" id="GO:0003755">
    <property type="term" value="F:peptidyl-prolyl cis-trans isomerase activity"/>
    <property type="evidence" value="ECO:0007669"/>
    <property type="project" value="UniProtKB-UniRule"/>
</dbReference>
<dbReference type="InterPro" id="IPR046357">
    <property type="entry name" value="PPIase_dom_sf"/>
</dbReference>
<evidence type="ECO:0000256" key="7">
    <source>
        <dbReference type="SAM" id="SignalP"/>
    </source>
</evidence>
<dbReference type="AlphaFoldDB" id="A0A1F6GB48"/>
<dbReference type="SUPFAM" id="SSF54534">
    <property type="entry name" value="FKBP-like"/>
    <property type="match status" value="1"/>
</dbReference>
<dbReference type="PANTHER" id="PTHR43811">
    <property type="entry name" value="FKBP-TYPE PEPTIDYL-PROLYL CIS-TRANS ISOMERASE FKPA"/>
    <property type="match status" value="1"/>
</dbReference>
<evidence type="ECO:0000313" key="10">
    <source>
        <dbReference type="Proteomes" id="UP000178449"/>
    </source>
</evidence>
<feature type="signal peptide" evidence="7">
    <location>
        <begin position="1"/>
        <end position="20"/>
    </location>
</feature>
<feature type="domain" description="PPIase FKBP-type" evidence="8">
    <location>
        <begin position="142"/>
        <end position="227"/>
    </location>
</feature>
<evidence type="ECO:0000256" key="2">
    <source>
        <dbReference type="ARBA" id="ARBA00006577"/>
    </source>
</evidence>
<dbReference type="InterPro" id="IPR000774">
    <property type="entry name" value="PPIase_FKBP_N"/>
</dbReference>
<comment type="catalytic activity">
    <reaction evidence="1 5 6">
        <text>[protein]-peptidylproline (omega=180) = [protein]-peptidylproline (omega=0)</text>
        <dbReference type="Rhea" id="RHEA:16237"/>
        <dbReference type="Rhea" id="RHEA-COMP:10747"/>
        <dbReference type="Rhea" id="RHEA-COMP:10748"/>
        <dbReference type="ChEBI" id="CHEBI:83833"/>
        <dbReference type="ChEBI" id="CHEBI:83834"/>
        <dbReference type="EC" id="5.2.1.8"/>
    </reaction>
</comment>
<evidence type="ECO:0000313" key="9">
    <source>
        <dbReference type="EMBL" id="OGG95341.1"/>
    </source>
</evidence>
<proteinExistence type="inferred from homology"/>
<evidence type="ECO:0000256" key="6">
    <source>
        <dbReference type="RuleBase" id="RU003915"/>
    </source>
</evidence>
<evidence type="ECO:0000256" key="3">
    <source>
        <dbReference type="ARBA" id="ARBA00023110"/>
    </source>
</evidence>
<reference evidence="9 10" key="1">
    <citation type="journal article" date="2016" name="Nat. Commun.">
        <title>Thousands of microbial genomes shed light on interconnected biogeochemical processes in an aquifer system.</title>
        <authorList>
            <person name="Anantharaman K."/>
            <person name="Brown C.T."/>
            <person name="Hug L.A."/>
            <person name="Sharon I."/>
            <person name="Castelle C.J."/>
            <person name="Probst A.J."/>
            <person name="Thomas B.C."/>
            <person name="Singh A."/>
            <person name="Wilkins M.J."/>
            <person name="Karaoz U."/>
            <person name="Brodie E.L."/>
            <person name="Williams K.H."/>
            <person name="Hubbard S.S."/>
            <person name="Banfield J.F."/>
        </authorList>
    </citation>
    <scope>NUCLEOTIDE SEQUENCE [LARGE SCALE GENOMIC DNA]</scope>
</reference>
<dbReference type="InterPro" id="IPR036944">
    <property type="entry name" value="PPIase_FKBP_N_sf"/>
</dbReference>
<sequence length="227" mass="25078">MFKKLLLFVTLALFASNLWAKDPDLKNENSKVSYIIGFQMGSNLKRQSIDLDLAALTAGLEDGTQNGKPKLDEETMRKVMDAFREKMMAKQKAQQETMGKANIEKGNKWLEANKKNKGVKVTASGLQYKVVKTGKGAKPTTESKVKVNYEGKLIDGTVFDSSYKRGTPATFPVTGVIPGWTEALMMMTAGSEWELYVPAKLAYGDRGMGPIEPNSVLVFKVELLEVL</sequence>
<dbReference type="Gene3D" id="1.10.287.460">
    <property type="entry name" value="Peptidyl-prolyl cis-trans isomerase, FKBP-type, N-terminal domain"/>
    <property type="match status" value="1"/>
</dbReference>
<gene>
    <name evidence="9" type="ORF">A2527_07415</name>
</gene>
<keyword evidence="3 5" id="KW-0697">Rotamase</keyword>
<accession>A0A1F6GB48</accession>
<dbReference type="EC" id="5.2.1.8" evidence="6"/>
<comment type="similarity">
    <text evidence="2 6">Belongs to the FKBP-type PPIase family.</text>
</comment>
<evidence type="ECO:0000259" key="8">
    <source>
        <dbReference type="PROSITE" id="PS50059"/>
    </source>
</evidence>
<keyword evidence="7" id="KW-0732">Signal</keyword>